<proteinExistence type="predicted"/>
<keyword evidence="2" id="KW-1185">Reference proteome</keyword>
<reference evidence="1 2" key="1">
    <citation type="submission" date="2022-12" db="EMBL/GenBank/DDBJ databases">
        <title>Chromosome-level genome of Tegillarca granosa.</title>
        <authorList>
            <person name="Kim J."/>
        </authorList>
    </citation>
    <scope>NUCLEOTIDE SEQUENCE [LARGE SCALE GENOMIC DNA]</scope>
    <source>
        <strain evidence="1">Teg-2019</strain>
        <tissue evidence="1">Adductor muscle</tissue>
    </source>
</reference>
<dbReference type="EMBL" id="JARBDR010000917">
    <property type="protein sequence ID" value="KAJ8302729.1"/>
    <property type="molecule type" value="Genomic_DNA"/>
</dbReference>
<accession>A0ABQ9EDQ2</accession>
<evidence type="ECO:0008006" key="3">
    <source>
        <dbReference type="Google" id="ProtNLM"/>
    </source>
</evidence>
<name>A0ABQ9EDQ2_TEGGR</name>
<evidence type="ECO:0000313" key="1">
    <source>
        <dbReference type="EMBL" id="KAJ8302729.1"/>
    </source>
</evidence>
<protein>
    <recommendedName>
        <fullName evidence="3">VWFD domain-containing protein</fullName>
    </recommendedName>
</protein>
<gene>
    <name evidence="1" type="ORF">KUTeg_019125</name>
</gene>
<organism evidence="1 2">
    <name type="scientific">Tegillarca granosa</name>
    <name type="common">Malaysian cockle</name>
    <name type="synonym">Anadara granosa</name>
    <dbReference type="NCBI Taxonomy" id="220873"/>
    <lineage>
        <taxon>Eukaryota</taxon>
        <taxon>Metazoa</taxon>
        <taxon>Spiralia</taxon>
        <taxon>Lophotrochozoa</taxon>
        <taxon>Mollusca</taxon>
        <taxon>Bivalvia</taxon>
        <taxon>Autobranchia</taxon>
        <taxon>Pteriomorphia</taxon>
        <taxon>Arcoida</taxon>
        <taxon>Arcoidea</taxon>
        <taxon>Arcidae</taxon>
        <taxon>Tegillarca</taxon>
    </lineage>
</organism>
<comment type="caution">
    <text evidence="1">The sequence shown here is derived from an EMBL/GenBank/DDBJ whole genome shotgun (WGS) entry which is preliminary data.</text>
</comment>
<evidence type="ECO:0000313" key="2">
    <source>
        <dbReference type="Proteomes" id="UP001217089"/>
    </source>
</evidence>
<dbReference type="Proteomes" id="UP001217089">
    <property type="component" value="Unassembled WGS sequence"/>
</dbReference>
<sequence length="286" mass="32559">MKEICFNFCILLLKKKNMYFCSINFDPDFGREFYISGSHNGCDSSGWIMISTSNKCQIENGNKSAFYYAPGQNQATLKNFSIYLMCYLFYRCSVQPGQVIVASTSLILNSDNIEFSLKWRIQNSFIQFLLSSETLNLLIIKKEKNLPQNSFFIHPHNFSISGFNYTFDFHCELFLYTSPDSPVYPTKSGSSKYIMNIQVMVGSLYKQGETWLDGCDYNCSCDNAQTGFYTCKPLCPVYSNLPVRCVVDKSKGGCCGKVVCTGIAGFFTAPPKKWYFPHKVIKFVND</sequence>